<dbReference type="Proteomes" id="UP000521199">
    <property type="component" value="Unassembled WGS sequence"/>
</dbReference>
<dbReference type="InterPro" id="IPR021834">
    <property type="entry name" value="DUF3426"/>
</dbReference>
<dbReference type="AlphaFoldDB" id="A0A7W8D613"/>
<keyword evidence="1" id="KW-1133">Transmembrane helix</keyword>
<keyword evidence="3" id="KW-1185">Reference proteome</keyword>
<feature type="transmembrane region" description="Helical" evidence="1">
    <location>
        <begin position="102"/>
        <end position="121"/>
    </location>
</feature>
<dbReference type="Pfam" id="PF11906">
    <property type="entry name" value="DUF3426"/>
    <property type="match status" value="1"/>
</dbReference>
<dbReference type="InterPro" id="IPR011723">
    <property type="entry name" value="Znf/thioredoxin_put"/>
</dbReference>
<keyword evidence="1" id="KW-0472">Membrane</keyword>
<name>A0A7W8D613_9GAMM</name>
<evidence type="ECO:0000256" key="1">
    <source>
        <dbReference type="SAM" id="Phobius"/>
    </source>
</evidence>
<dbReference type="EMBL" id="JACHHP010000002">
    <property type="protein sequence ID" value="MBB5208167.1"/>
    <property type="molecule type" value="Genomic_DNA"/>
</dbReference>
<reference evidence="2 3" key="1">
    <citation type="submission" date="2020-08" db="EMBL/GenBank/DDBJ databases">
        <title>Genomic Encyclopedia of Type Strains, Phase IV (KMG-IV): sequencing the most valuable type-strain genomes for metagenomic binning, comparative biology and taxonomic classification.</title>
        <authorList>
            <person name="Goeker M."/>
        </authorList>
    </citation>
    <scope>NUCLEOTIDE SEQUENCE [LARGE SCALE GENOMIC DNA]</scope>
    <source>
        <strain evidence="2 3">DSM 24163</strain>
    </source>
</reference>
<dbReference type="NCBIfam" id="TIGR02098">
    <property type="entry name" value="MJ0042_CXXC"/>
    <property type="match status" value="1"/>
</dbReference>
<keyword evidence="1" id="KW-0812">Transmembrane</keyword>
<comment type="caution">
    <text evidence="2">The sequence shown here is derived from an EMBL/GenBank/DDBJ whole genome shotgun (WGS) entry which is preliminary data.</text>
</comment>
<evidence type="ECO:0000313" key="3">
    <source>
        <dbReference type="Proteomes" id="UP000521199"/>
    </source>
</evidence>
<dbReference type="RefSeq" id="WP_183960664.1">
    <property type="nucleotide sequence ID" value="NZ_JACHHP010000002.1"/>
</dbReference>
<gene>
    <name evidence="2" type="ORF">HNQ52_001696</name>
</gene>
<proteinExistence type="predicted"/>
<evidence type="ECO:0000313" key="2">
    <source>
        <dbReference type="EMBL" id="MBB5208167.1"/>
    </source>
</evidence>
<protein>
    <submittedName>
        <fullName evidence="2">Putative Zn finger-like uncharacterized protein</fullName>
    </submittedName>
</protein>
<sequence>MFTQCPYCLTVYEPSPEQLARGRGVLRCGFCERQFDALERLSDEPASSSISPIAPASAVPRIEPPRAAPPALLDLTSPDTPSFVVRRRPATAAERSLRMRTLWWAGSALLCLTLGLQIVLAQRAELADDPRLRPLLARLCGALGCDLPLWHDARALQLLTRDVRPHPSVPDAMLISASFRNAAPWPQAWPVLELALSDLNGKTLALRRFQPDEYLGAVDHSATLLPGQSASATLEVQDPGKQAVAFAFDFH</sequence>
<accession>A0A7W8D613</accession>
<organism evidence="2 3">
    <name type="scientific">Chiayiivirga flava</name>
    <dbReference type="NCBI Taxonomy" id="659595"/>
    <lineage>
        <taxon>Bacteria</taxon>
        <taxon>Pseudomonadati</taxon>
        <taxon>Pseudomonadota</taxon>
        <taxon>Gammaproteobacteria</taxon>
        <taxon>Lysobacterales</taxon>
        <taxon>Lysobacteraceae</taxon>
        <taxon>Chiayiivirga</taxon>
    </lineage>
</organism>